<dbReference type="AlphaFoldDB" id="A0AAW2NJY7"/>
<dbReference type="InterPro" id="IPR036322">
    <property type="entry name" value="WD40_repeat_dom_sf"/>
</dbReference>
<keyword evidence="1 3" id="KW-0853">WD repeat</keyword>
<feature type="region of interest" description="Disordered" evidence="4">
    <location>
        <begin position="1"/>
        <end position="33"/>
    </location>
</feature>
<dbReference type="Pfam" id="PF00400">
    <property type="entry name" value="WD40"/>
    <property type="match status" value="6"/>
</dbReference>
<dbReference type="SUPFAM" id="SSF50978">
    <property type="entry name" value="WD40 repeat-like"/>
    <property type="match status" value="1"/>
</dbReference>
<dbReference type="PANTHER" id="PTHR22844:SF331">
    <property type="entry name" value="SIMILARITY TO GTP-BINDING REGULATORY PROTEIN AND WD-REPEAT PROTEIN"/>
    <property type="match status" value="1"/>
</dbReference>
<feature type="repeat" description="WD" evidence="3">
    <location>
        <begin position="209"/>
        <end position="240"/>
    </location>
</feature>
<evidence type="ECO:0000256" key="1">
    <source>
        <dbReference type="ARBA" id="ARBA00022574"/>
    </source>
</evidence>
<dbReference type="InterPro" id="IPR001680">
    <property type="entry name" value="WD40_rpt"/>
</dbReference>
<reference evidence="5" key="2">
    <citation type="journal article" date="2024" name="Plant">
        <title>Genomic evolution and insights into agronomic trait innovations of Sesamum species.</title>
        <authorList>
            <person name="Miao H."/>
            <person name="Wang L."/>
            <person name="Qu L."/>
            <person name="Liu H."/>
            <person name="Sun Y."/>
            <person name="Le M."/>
            <person name="Wang Q."/>
            <person name="Wei S."/>
            <person name="Zheng Y."/>
            <person name="Lin W."/>
            <person name="Duan Y."/>
            <person name="Cao H."/>
            <person name="Xiong S."/>
            <person name="Wang X."/>
            <person name="Wei L."/>
            <person name="Li C."/>
            <person name="Ma Q."/>
            <person name="Ju M."/>
            <person name="Zhao R."/>
            <person name="Li G."/>
            <person name="Mu C."/>
            <person name="Tian Q."/>
            <person name="Mei H."/>
            <person name="Zhang T."/>
            <person name="Gao T."/>
            <person name="Zhang H."/>
        </authorList>
    </citation>
    <scope>NUCLEOTIDE SEQUENCE</scope>
    <source>
        <strain evidence="5">KEN8</strain>
    </source>
</reference>
<feature type="compositionally biased region" description="Polar residues" evidence="4">
    <location>
        <begin position="1"/>
        <end position="14"/>
    </location>
</feature>
<dbReference type="Gene3D" id="2.130.10.10">
    <property type="entry name" value="YVTN repeat-like/Quinoprotein amine dehydrogenase"/>
    <property type="match status" value="3"/>
</dbReference>
<feature type="repeat" description="WD" evidence="3">
    <location>
        <begin position="90"/>
        <end position="131"/>
    </location>
</feature>
<dbReference type="InterPro" id="IPR045182">
    <property type="entry name" value="JINGUBANG-like"/>
</dbReference>
<sequence>MRPSDQTYNNSVNASSSVHSLSSPPPPPHLLHGHHQCIATLKGRNAYTSSLVLAGEFLVTGSSDKEIRLRSLSSLALDDETPSDDHDLVVAAGNGAVKALVSSSDSKLIISAHQDHKIRVWKIDHVSKFHQQITHLATLPTLGDRALRLLAPKSRIQVRRHKKCTWIHHVDSVSALALSTDEMLLYSVSWDRTLKVWRTTDFKCLESIANAHDDAINAIALSDDGHVYTASSDTRIRVWSRQEPHSKTHSLVNTLEKHDSGVNALALTGDGMVLYSGGSDGSILVWRNEGGGRMAAVGALRGHSKSILCLDVVVELVFSGSADKTVRIWRGVGRSYSCLAVLEGHKGPVKCIAAAYDHNSSANTSNSLTTCLLYSGSLDCDIKVWKIFLPF</sequence>
<dbReference type="PROSITE" id="PS50082">
    <property type="entry name" value="WD_REPEATS_2"/>
    <property type="match status" value="5"/>
</dbReference>
<dbReference type="PANTHER" id="PTHR22844">
    <property type="entry name" value="F-BOX AND WD40 DOMAIN PROTEIN"/>
    <property type="match status" value="1"/>
</dbReference>
<protein>
    <submittedName>
        <fullName evidence="5">Protein JINGUBANG</fullName>
    </submittedName>
</protein>
<feature type="repeat" description="WD" evidence="3">
    <location>
        <begin position="255"/>
        <end position="286"/>
    </location>
</feature>
<dbReference type="InterPro" id="IPR015943">
    <property type="entry name" value="WD40/YVTN_repeat-like_dom_sf"/>
</dbReference>
<dbReference type="SMART" id="SM00320">
    <property type="entry name" value="WD40"/>
    <property type="match status" value="7"/>
</dbReference>
<name>A0AAW2NJY7_9LAMI</name>
<dbReference type="PROSITE" id="PS50294">
    <property type="entry name" value="WD_REPEATS_REGION"/>
    <property type="match status" value="3"/>
</dbReference>
<proteinExistence type="predicted"/>
<dbReference type="InterPro" id="IPR020472">
    <property type="entry name" value="WD40_PAC1"/>
</dbReference>
<gene>
    <name evidence="5" type="ORF">Scaly_1941200</name>
</gene>
<feature type="repeat" description="WD" evidence="3">
    <location>
        <begin position="300"/>
        <end position="329"/>
    </location>
</feature>
<dbReference type="EMBL" id="JACGWM010000011">
    <property type="protein sequence ID" value="KAL0342786.1"/>
    <property type="molecule type" value="Genomic_DNA"/>
</dbReference>
<organism evidence="5">
    <name type="scientific">Sesamum calycinum</name>
    <dbReference type="NCBI Taxonomy" id="2727403"/>
    <lineage>
        <taxon>Eukaryota</taxon>
        <taxon>Viridiplantae</taxon>
        <taxon>Streptophyta</taxon>
        <taxon>Embryophyta</taxon>
        <taxon>Tracheophyta</taxon>
        <taxon>Spermatophyta</taxon>
        <taxon>Magnoliopsida</taxon>
        <taxon>eudicotyledons</taxon>
        <taxon>Gunneridae</taxon>
        <taxon>Pentapetalae</taxon>
        <taxon>asterids</taxon>
        <taxon>lamiids</taxon>
        <taxon>Lamiales</taxon>
        <taxon>Pedaliaceae</taxon>
        <taxon>Sesamum</taxon>
    </lineage>
</organism>
<comment type="caution">
    <text evidence="5">The sequence shown here is derived from an EMBL/GenBank/DDBJ whole genome shotgun (WGS) entry which is preliminary data.</text>
</comment>
<accession>A0AAW2NJY7</accession>
<evidence type="ECO:0000256" key="3">
    <source>
        <dbReference type="PROSITE-ProRule" id="PRU00221"/>
    </source>
</evidence>
<evidence type="ECO:0000256" key="4">
    <source>
        <dbReference type="SAM" id="MobiDB-lite"/>
    </source>
</evidence>
<evidence type="ECO:0000256" key="2">
    <source>
        <dbReference type="ARBA" id="ARBA00022737"/>
    </source>
</evidence>
<keyword evidence="2" id="KW-0677">Repeat</keyword>
<evidence type="ECO:0000313" key="5">
    <source>
        <dbReference type="EMBL" id="KAL0342786.1"/>
    </source>
</evidence>
<dbReference type="PRINTS" id="PR00320">
    <property type="entry name" value="GPROTEINBRPT"/>
</dbReference>
<feature type="repeat" description="WD" evidence="3">
    <location>
        <begin position="166"/>
        <end position="207"/>
    </location>
</feature>
<dbReference type="CDD" id="cd00200">
    <property type="entry name" value="WD40"/>
    <property type="match status" value="1"/>
</dbReference>
<reference evidence="5" key="1">
    <citation type="submission" date="2020-06" db="EMBL/GenBank/DDBJ databases">
        <authorList>
            <person name="Li T."/>
            <person name="Hu X."/>
            <person name="Zhang T."/>
            <person name="Song X."/>
            <person name="Zhang H."/>
            <person name="Dai N."/>
            <person name="Sheng W."/>
            <person name="Hou X."/>
            <person name="Wei L."/>
        </authorList>
    </citation>
    <scope>NUCLEOTIDE SEQUENCE</scope>
    <source>
        <strain evidence="5">KEN8</strain>
        <tissue evidence="5">Leaf</tissue>
    </source>
</reference>